<gene>
    <name evidence="2" type="ORF">N7494_006676</name>
</gene>
<sequence>MLLTLNQHNQQTDAGDHSDSSAILSSNPPSLLSSCSESSSEIALAQVVSPMESSSRDLPPPSALPRMPAAMSTPLPPPPSQWQGTEPMQQWLRAKAEEDRRSQEEEKTRQETLRLEQRKIEQTILADSLRAGVPPHLIPLMFAGINGGNGGNTHWSETIHQYMTHASASRGFSTAPPPSQQSFSSSGPTTPYGPSVNLSVSATDSQGDFRRNHSGAGLYPYPPVVKMPPAGNHSARPPANSQVPLPLPAQPRPVDMQPQVMPNLASPHMPPHMPPHPPQAIPTSVRQDSRTSRPAPPISFHHWVPPGLPQPTSQLHSQATPTQNQTAEPTMSSEPTSQARDSSPTRKRKSQNTHSPVAPPSARMSESAGRAVRSGAQSPVTDEPGQHERQSEVSRELVSEIDPIGHQRLSTPQISPRSRRGSVWNPQRNSRSRSPERDFQHPPPSQNQAETSDMEISSEQDTGSGGATGNKP</sequence>
<reference evidence="2 3" key="1">
    <citation type="journal article" date="2023" name="IMA Fungus">
        <title>Comparative genomic study of the Penicillium genus elucidates a diverse pangenome and 15 lateral gene transfer events.</title>
        <authorList>
            <person name="Petersen C."/>
            <person name="Sorensen T."/>
            <person name="Nielsen M.R."/>
            <person name="Sondergaard T.E."/>
            <person name="Sorensen J.L."/>
            <person name="Fitzpatrick D.A."/>
            <person name="Frisvad J.C."/>
            <person name="Nielsen K.L."/>
        </authorList>
    </citation>
    <scope>NUCLEOTIDE SEQUENCE [LARGE SCALE GENOMIC DNA]</scope>
    <source>
        <strain evidence="2 3">IBT 35679</strain>
    </source>
</reference>
<name>A0AAD6CZF0_9EURO</name>
<evidence type="ECO:0000256" key="1">
    <source>
        <dbReference type="SAM" id="MobiDB-lite"/>
    </source>
</evidence>
<feature type="compositionally biased region" description="Pro residues" evidence="1">
    <location>
        <begin position="268"/>
        <end position="280"/>
    </location>
</feature>
<feature type="compositionally biased region" description="Low complexity" evidence="1">
    <location>
        <begin position="180"/>
        <end position="195"/>
    </location>
</feature>
<evidence type="ECO:0000313" key="3">
    <source>
        <dbReference type="Proteomes" id="UP001220324"/>
    </source>
</evidence>
<feature type="region of interest" description="Disordered" evidence="1">
    <location>
        <begin position="168"/>
        <end position="472"/>
    </location>
</feature>
<proteinExistence type="predicted"/>
<dbReference type="EMBL" id="JAQIZZ010000005">
    <property type="protein sequence ID" value="KAJ5541600.1"/>
    <property type="molecule type" value="Genomic_DNA"/>
</dbReference>
<dbReference type="Proteomes" id="UP001220324">
    <property type="component" value="Unassembled WGS sequence"/>
</dbReference>
<comment type="caution">
    <text evidence="2">The sequence shown here is derived from an EMBL/GenBank/DDBJ whole genome shotgun (WGS) entry which is preliminary data.</text>
</comment>
<feature type="compositionally biased region" description="Polar residues" evidence="1">
    <location>
        <begin position="196"/>
        <end position="206"/>
    </location>
</feature>
<keyword evidence="3" id="KW-1185">Reference proteome</keyword>
<accession>A0AAD6CZF0</accession>
<feature type="region of interest" description="Disordered" evidence="1">
    <location>
        <begin position="1"/>
        <end position="86"/>
    </location>
</feature>
<protein>
    <submittedName>
        <fullName evidence="2">Uncharacterized protein</fullName>
    </submittedName>
</protein>
<dbReference type="AlphaFoldDB" id="A0AAD6CZF0"/>
<feature type="compositionally biased region" description="Basic and acidic residues" evidence="1">
    <location>
        <begin position="384"/>
        <end position="398"/>
    </location>
</feature>
<feature type="compositionally biased region" description="Polar residues" evidence="1">
    <location>
        <begin position="310"/>
        <end position="342"/>
    </location>
</feature>
<feature type="compositionally biased region" description="Gly residues" evidence="1">
    <location>
        <begin position="463"/>
        <end position="472"/>
    </location>
</feature>
<evidence type="ECO:0000313" key="2">
    <source>
        <dbReference type="EMBL" id="KAJ5541600.1"/>
    </source>
</evidence>
<feature type="compositionally biased region" description="Low complexity" evidence="1">
    <location>
        <begin position="20"/>
        <end position="44"/>
    </location>
</feature>
<organism evidence="2 3">
    <name type="scientific">Penicillium frequentans</name>
    <dbReference type="NCBI Taxonomy" id="3151616"/>
    <lineage>
        <taxon>Eukaryota</taxon>
        <taxon>Fungi</taxon>
        <taxon>Dikarya</taxon>
        <taxon>Ascomycota</taxon>
        <taxon>Pezizomycotina</taxon>
        <taxon>Eurotiomycetes</taxon>
        <taxon>Eurotiomycetidae</taxon>
        <taxon>Eurotiales</taxon>
        <taxon>Aspergillaceae</taxon>
        <taxon>Penicillium</taxon>
    </lineage>
</organism>
<feature type="compositionally biased region" description="Polar residues" evidence="1">
    <location>
        <begin position="1"/>
        <end position="13"/>
    </location>
</feature>